<proteinExistence type="predicted"/>
<sequence>MSECPEHQERLCIIPNRSPPEHKNTENAFALQAQHSNNATPPSPSHAKRAHQHCDKTPLSTIAMPPPHPLVFPPSQRWHGHDGHWSTFIVRAGTPEQNFHVLPSAATGELILPHALGCPPTNTTRPDCAELRGVFDSNHQPGFVPNASTSWKQEGFFEVGLEARLGYVDDGLYGTDSVGLMIQNSGGPTLKEQVVGAVRQMPFFVGFFGLSPLASNFTDFDQPQRSLLTALRDEGHIPSLSFAYNAGAYYSTF</sequence>
<name>A0ACC2HYW5_9PLEO</name>
<protein>
    <submittedName>
        <fullName evidence="1">Uncharacterized protein</fullName>
    </submittedName>
</protein>
<dbReference type="Proteomes" id="UP001153331">
    <property type="component" value="Unassembled WGS sequence"/>
</dbReference>
<evidence type="ECO:0000313" key="1">
    <source>
        <dbReference type="EMBL" id="KAJ8107701.1"/>
    </source>
</evidence>
<keyword evidence="2" id="KW-1185">Reference proteome</keyword>
<dbReference type="EMBL" id="JAPHNI010000874">
    <property type="protein sequence ID" value="KAJ8107701.1"/>
    <property type="molecule type" value="Genomic_DNA"/>
</dbReference>
<evidence type="ECO:0000313" key="2">
    <source>
        <dbReference type="Proteomes" id="UP001153331"/>
    </source>
</evidence>
<accession>A0ACC2HYW5</accession>
<reference evidence="1" key="1">
    <citation type="submission" date="2022-11" db="EMBL/GenBank/DDBJ databases">
        <title>Genome Sequence of Boeremia exigua.</title>
        <authorList>
            <person name="Buettner E."/>
        </authorList>
    </citation>
    <scope>NUCLEOTIDE SEQUENCE</scope>
    <source>
        <strain evidence="1">CU02</strain>
    </source>
</reference>
<gene>
    <name evidence="1" type="ORF">OPT61_g8689</name>
</gene>
<comment type="caution">
    <text evidence="1">The sequence shown here is derived from an EMBL/GenBank/DDBJ whole genome shotgun (WGS) entry which is preliminary data.</text>
</comment>
<organism evidence="1 2">
    <name type="scientific">Boeremia exigua</name>
    <dbReference type="NCBI Taxonomy" id="749465"/>
    <lineage>
        <taxon>Eukaryota</taxon>
        <taxon>Fungi</taxon>
        <taxon>Dikarya</taxon>
        <taxon>Ascomycota</taxon>
        <taxon>Pezizomycotina</taxon>
        <taxon>Dothideomycetes</taxon>
        <taxon>Pleosporomycetidae</taxon>
        <taxon>Pleosporales</taxon>
        <taxon>Pleosporineae</taxon>
        <taxon>Didymellaceae</taxon>
        <taxon>Boeremia</taxon>
    </lineage>
</organism>